<accession>Q1JZR3</accession>
<dbReference type="InterPro" id="IPR017585">
    <property type="entry name" value="SAF_FlgA"/>
</dbReference>
<evidence type="ECO:0000256" key="4">
    <source>
        <dbReference type="RuleBase" id="RU362063"/>
    </source>
</evidence>
<dbReference type="Gene3D" id="2.30.30.760">
    <property type="match status" value="1"/>
</dbReference>
<gene>
    <name evidence="6" type="ORF">Dace_2529</name>
</gene>
<evidence type="ECO:0000256" key="3">
    <source>
        <dbReference type="ARBA" id="ARBA00022764"/>
    </source>
</evidence>
<dbReference type="PANTHER" id="PTHR36307">
    <property type="entry name" value="FLAGELLA BASAL BODY P-RING FORMATION PROTEIN FLGA"/>
    <property type="match status" value="1"/>
</dbReference>
<keyword evidence="3 4" id="KW-0574">Periplasm</keyword>
<dbReference type="Pfam" id="PF13144">
    <property type="entry name" value="ChapFlgA"/>
    <property type="match status" value="1"/>
</dbReference>
<comment type="subcellular location">
    <subcellularLocation>
        <location evidence="1 4">Periplasm</location>
    </subcellularLocation>
</comment>
<evidence type="ECO:0000313" key="6">
    <source>
        <dbReference type="EMBL" id="EAT15829.1"/>
    </source>
</evidence>
<evidence type="ECO:0000256" key="1">
    <source>
        <dbReference type="ARBA" id="ARBA00004418"/>
    </source>
</evidence>
<keyword evidence="2" id="KW-0732">Signal</keyword>
<dbReference type="EMBL" id="AAEW02000008">
    <property type="protein sequence ID" value="EAT15829.1"/>
    <property type="molecule type" value="Genomic_DNA"/>
</dbReference>
<dbReference type="AlphaFoldDB" id="Q1JZR3"/>
<proteinExistence type="inferred from homology"/>
<keyword evidence="7" id="KW-1185">Reference proteome</keyword>
<dbReference type="Proteomes" id="UP000005695">
    <property type="component" value="Unassembled WGS sequence"/>
</dbReference>
<comment type="function">
    <text evidence="4">Involved in the assembly process of the P-ring formation. It may associate with FlgF on the rod constituting a structure essential for the P-ring assembly or may act as a modulator protein for the P-ring assembly.</text>
</comment>
<reference evidence="6" key="2">
    <citation type="submission" date="2006-05" db="EMBL/GenBank/DDBJ databases">
        <title>Sequencing of the draft genome and assembly of Desulfuromonas acetoxidans DSM 684.</title>
        <authorList>
            <consortium name="US DOE Joint Genome Institute (JGI-PGF)"/>
            <person name="Copeland A."/>
            <person name="Lucas S."/>
            <person name="Lapidus A."/>
            <person name="Barry K."/>
            <person name="Detter J.C."/>
            <person name="Glavina del Rio T."/>
            <person name="Hammon N."/>
            <person name="Israni S."/>
            <person name="Dalin E."/>
            <person name="Tice H."/>
            <person name="Bruce D."/>
            <person name="Pitluck S."/>
            <person name="Richardson P."/>
        </authorList>
    </citation>
    <scope>NUCLEOTIDE SEQUENCE [LARGE SCALE GENOMIC DNA]</scope>
    <source>
        <strain evidence="6">DSM 684</strain>
    </source>
</reference>
<comment type="similarity">
    <text evidence="4">Belongs to the FlgA family.</text>
</comment>
<dbReference type="InterPro" id="IPR039246">
    <property type="entry name" value="Flagellar_FlgA"/>
</dbReference>
<organism evidence="6 7">
    <name type="scientific">Desulfuromonas acetoxidans (strain DSM 684 / 11070)</name>
    <dbReference type="NCBI Taxonomy" id="281689"/>
    <lineage>
        <taxon>Bacteria</taxon>
        <taxon>Pseudomonadati</taxon>
        <taxon>Thermodesulfobacteriota</taxon>
        <taxon>Desulfuromonadia</taxon>
        <taxon>Desulfuromonadales</taxon>
        <taxon>Desulfuromonadaceae</taxon>
        <taxon>Desulfuromonas</taxon>
    </lineage>
</organism>
<evidence type="ECO:0000256" key="2">
    <source>
        <dbReference type="ARBA" id="ARBA00022729"/>
    </source>
</evidence>
<reference evidence="6" key="1">
    <citation type="submission" date="2006-05" db="EMBL/GenBank/DDBJ databases">
        <title>Annotation of the draft genome assembly of Desulfuromonas acetoxidans DSM 684.</title>
        <authorList>
            <consortium name="US DOE Joint Genome Institute (JGI-ORNL)"/>
            <person name="Larimer F."/>
            <person name="Land M."/>
            <person name="Hauser L."/>
        </authorList>
    </citation>
    <scope>NUCLEOTIDE SEQUENCE [LARGE SCALE GENOMIC DNA]</scope>
    <source>
        <strain evidence="6">DSM 684</strain>
    </source>
</reference>
<protein>
    <recommendedName>
        <fullName evidence="4">Flagella basal body P-ring formation protein FlgA</fullName>
    </recommendedName>
</protein>
<keyword evidence="4" id="KW-1005">Bacterial flagellum biogenesis</keyword>
<dbReference type="GO" id="GO:0042597">
    <property type="term" value="C:periplasmic space"/>
    <property type="evidence" value="ECO:0007669"/>
    <property type="project" value="UniProtKB-SubCell"/>
</dbReference>
<dbReference type="PROSITE" id="PS50844">
    <property type="entry name" value="AFP_LIKE"/>
    <property type="match status" value="1"/>
</dbReference>
<sequence length="243" mass="27019">MRILSDKNRFFWLLLVSMVIGLLWSSLAVAGGTTITNQDIQRTIKTYLNKAQQRINHVDYTFEPYSKEDSFTLPAGKLRIDVLPAVKKIIGSRHFTVVYRVDGRTVKSVTVRGKLLVKADVVVAQQSLKRGTIISAEDVSLVHLDVSRIREPIFDLKNVVGKLVARNVRAGQPVEFKSVETPPLVHKGSFVKLVARRSGMMLTAIGIALEDGSKGEVIRVQNNRSKKVVMAQVVGPDLVEVEF</sequence>
<feature type="domain" description="AFP-like" evidence="5">
    <location>
        <begin position="121"/>
        <end position="182"/>
    </location>
</feature>
<dbReference type="GO" id="GO:0044780">
    <property type="term" value="P:bacterial-type flagellum assembly"/>
    <property type="evidence" value="ECO:0007669"/>
    <property type="project" value="InterPro"/>
</dbReference>
<evidence type="ECO:0000313" key="7">
    <source>
        <dbReference type="Proteomes" id="UP000005695"/>
    </source>
</evidence>
<comment type="caution">
    <text evidence="6">The sequence shown here is derived from an EMBL/GenBank/DDBJ whole genome shotgun (WGS) entry which is preliminary data.</text>
</comment>
<dbReference type="CDD" id="cd11614">
    <property type="entry name" value="SAF_CpaB_FlgA_like"/>
    <property type="match status" value="1"/>
</dbReference>
<evidence type="ECO:0000259" key="5">
    <source>
        <dbReference type="PROSITE" id="PS50844"/>
    </source>
</evidence>
<dbReference type="SMART" id="SM00858">
    <property type="entry name" value="SAF"/>
    <property type="match status" value="1"/>
</dbReference>
<dbReference type="InterPro" id="IPR013974">
    <property type="entry name" value="SAF"/>
</dbReference>
<dbReference type="Gene3D" id="3.90.1210.10">
    <property type="entry name" value="Antifreeze-like/N-acetylneuraminic acid synthase C-terminal domain"/>
    <property type="match status" value="1"/>
</dbReference>
<name>Q1JZR3_DESA6</name>
<dbReference type="InterPro" id="IPR006190">
    <property type="entry name" value="SAF_AFP_Neu5Ac"/>
</dbReference>
<dbReference type="PANTHER" id="PTHR36307:SF1">
    <property type="entry name" value="FLAGELLA BASAL BODY P-RING FORMATION PROTEIN FLGA"/>
    <property type="match status" value="1"/>
</dbReference>
<dbReference type="NCBIfam" id="TIGR03170">
    <property type="entry name" value="flgA_cterm"/>
    <property type="match status" value="1"/>
</dbReference>